<accession>A0A9W5LH68</accession>
<reference evidence="2 3" key="1">
    <citation type="journal article" date="2014" name="Syst. Appl. Microbiol.">
        <title>Genomic insights into the taxonomic status of the three subspecies of Bacillus subtilis.</title>
        <authorList>
            <person name="Yi H."/>
            <person name="Chun J."/>
            <person name="Cha C.J."/>
        </authorList>
    </citation>
    <scope>NUCLEOTIDE SEQUENCE [LARGE SCALE GENOMIC DNA]</scope>
    <source>
        <strain evidence="2 3">KCTC 13429</strain>
    </source>
</reference>
<feature type="transmembrane region" description="Helical" evidence="1">
    <location>
        <begin position="21"/>
        <end position="44"/>
    </location>
</feature>
<keyword evidence="1" id="KW-0472">Membrane</keyword>
<dbReference type="AlphaFoldDB" id="A0A9W5LH68"/>
<keyword evidence="1" id="KW-1133">Transmembrane helix</keyword>
<organism evidence="2 3">
    <name type="scientific">Bacillus inaquosorum KCTC 13429</name>
    <dbReference type="NCBI Taxonomy" id="1236548"/>
    <lineage>
        <taxon>Bacteria</taxon>
        <taxon>Bacillati</taxon>
        <taxon>Bacillota</taxon>
        <taxon>Bacilli</taxon>
        <taxon>Bacillales</taxon>
        <taxon>Bacillaceae</taxon>
        <taxon>Bacillus</taxon>
    </lineage>
</organism>
<sequence length="68" mass="8073">MNSVMAKILKKAVKMRATVTVNRALVMRNISFYYIYLLICILFESNRDFNVFFDDSEKPMGFMSHWLL</sequence>
<evidence type="ECO:0000313" key="3">
    <source>
        <dbReference type="Proteomes" id="UP000011182"/>
    </source>
</evidence>
<keyword evidence="3" id="KW-1185">Reference proteome</keyword>
<keyword evidence="1" id="KW-0812">Transmembrane</keyword>
<evidence type="ECO:0000313" key="2">
    <source>
        <dbReference type="EMBL" id="ELS60606.1"/>
    </source>
</evidence>
<dbReference type="Proteomes" id="UP000011182">
    <property type="component" value="Unassembled WGS sequence"/>
</dbReference>
<name>A0A9W5LH68_9BACI</name>
<dbReference type="EMBL" id="AMXN01000005">
    <property type="protein sequence ID" value="ELS60606.1"/>
    <property type="molecule type" value="Genomic_DNA"/>
</dbReference>
<comment type="caution">
    <text evidence="2">The sequence shown here is derived from an EMBL/GenBank/DDBJ whole genome shotgun (WGS) entry which is preliminary data.</text>
</comment>
<protein>
    <submittedName>
        <fullName evidence="2">Uncharacterized protein</fullName>
    </submittedName>
</protein>
<gene>
    <name evidence="2" type="ORF">BSI_30060</name>
</gene>
<evidence type="ECO:0000256" key="1">
    <source>
        <dbReference type="SAM" id="Phobius"/>
    </source>
</evidence>
<proteinExistence type="predicted"/>